<proteinExistence type="predicted"/>
<name>A0A6N2T3S8_9FIRM</name>
<sequence>MAVLENTMNASNYLEVADQDFVNVFGNQIESLQEMLGIQRATRMNIGDTIKTYKSSVTLADGKVAAGDVIPLSTTKREPDQTYTLEYNKYRKLVPAEEIQKRGFAVAVADTDDLMTRQMQENIRNDLFTQVKSTKKTADAFGVQDGFAKAWGNVNTAFAGEGSGTIVFVNPLDVSDYLSKQNISVQTAFGLTYLTNFMNTTTTIVTSQIPKGTMYATAPENLNLSYANVSGGEIGKAGFGFTTDTTGIIGITREVEKDRMSVSTYAMYAIKLFAERTDGVFKFNIKEAPKEATPAA</sequence>
<dbReference type="RefSeq" id="WP_421721491.1">
    <property type="nucleotide sequence ID" value="NZ_CACRSW010000023.1"/>
</dbReference>
<dbReference type="EMBL" id="CACRSW010000023">
    <property type="protein sequence ID" value="VYS99672.1"/>
    <property type="molecule type" value="Genomic_DNA"/>
</dbReference>
<dbReference type="AlphaFoldDB" id="A0A6N2T3S8"/>
<reference evidence="1" key="1">
    <citation type="submission" date="2019-11" db="EMBL/GenBank/DDBJ databases">
        <authorList>
            <person name="Feng L."/>
        </authorList>
    </citation>
    <scope>NUCLEOTIDE SEQUENCE</scope>
    <source>
        <strain evidence="1">AvaginalisLFYP127</strain>
    </source>
</reference>
<accession>A0A6N2T3S8</accession>
<gene>
    <name evidence="1" type="ORF">AVLFYP127_00448</name>
</gene>
<organism evidence="1">
    <name type="scientific">Anaerococcus vaginalis</name>
    <dbReference type="NCBI Taxonomy" id="33037"/>
    <lineage>
        <taxon>Bacteria</taxon>
        <taxon>Bacillati</taxon>
        <taxon>Bacillota</taxon>
        <taxon>Tissierellia</taxon>
        <taxon>Tissierellales</taxon>
        <taxon>Peptoniphilaceae</taxon>
        <taxon>Anaerococcus</taxon>
    </lineage>
</organism>
<evidence type="ECO:0000313" key="1">
    <source>
        <dbReference type="EMBL" id="VYS99672.1"/>
    </source>
</evidence>
<protein>
    <recommendedName>
        <fullName evidence="2">Phage capsid family protein</fullName>
    </recommendedName>
</protein>
<evidence type="ECO:0008006" key="2">
    <source>
        <dbReference type="Google" id="ProtNLM"/>
    </source>
</evidence>